<name>A0A9D2AUT9_9FIRM</name>
<accession>A0A9D2AUT9</accession>
<evidence type="ECO:0000313" key="4">
    <source>
        <dbReference type="Proteomes" id="UP000886847"/>
    </source>
</evidence>
<proteinExistence type="predicted"/>
<evidence type="ECO:0000259" key="2">
    <source>
        <dbReference type="Pfam" id="PF20434"/>
    </source>
</evidence>
<protein>
    <submittedName>
        <fullName evidence="3">Alpha/beta hydrolase</fullName>
    </submittedName>
</protein>
<dbReference type="InterPro" id="IPR050300">
    <property type="entry name" value="GDXG_lipolytic_enzyme"/>
</dbReference>
<dbReference type="EMBL" id="DXEW01000028">
    <property type="protein sequence ID" value="HIX50708.1"/>
    <property type="molecule type" value="Genomic_DNA"/>
</dbReference>
<dbReference type="AlphaFoldDB" id="A0A9D2AUT9"/>
<sequence length="282" mass="31053">MICERIDLYAYFGIRREGEQEGHLLSFRHPQFAELGERRVRPAMLVIPGGAYAFWSEREGEPVALRYYAAGFDCFVLEYDIAPVSYPAQILQAGMAMLYLRKEAEALSIDPAHIAAVGFSAGGHLCGCISYLWDDAALRAAFGEECARIRPDAAILSYPVVSADAEVAHADSFRNFCGNAVSPQKYSLEKHIRPAAPPTFVWATSQDALVPPQNALLLCAALLRQGVAAELHLFDRGPHGMSVCAEDVAFADWDKDAMAHAAHWLPLSLEFLRARGFVPRRA</sequence>
<evidence type="ECO:0000313" key="3">
    <source>
        <dbReference type="EMBL" id="HIX50708.1"/>
    </source>
</evidence>
<dbReference type="GO" id="GO:0016787">
    <property type="term" value="F:hydrolase activity"/>
    <property type="evidence" value="ECO:0007669"/>
    <property type="project" value="UniProtKB-KW"/>
</dbReference>
<dbReference type="PANTHER" id="PTHR48081:SF6">
    <property type="entry name" value="PEPTIDASE S9 PROLYL OLIGOPEPTIDASE CATALYTIC DOMAIN-CONTAINING PROTEIN"/>
    <property type="match status" value="1"/>
</dbReference>
<dbReference type="InterPro" id="IPR029058">
    <property type="entry name" value="AB_hydrolase_fold"/>
</dbReference>
<keyword evidence="1 3" id="KW-0378">Hydrolase</keyword>
<dbReference type="Pfam" id="PF20434">
    <property type="entry name" value="BD-FAE"/>
    <property type="match status" value="1"/>
</dbReference>
<dbReference type="PANTHER" id="PTHR48081">
    <property type="entry name" value="AB HYDROLASE SUPERFAMILY PROTEIN C4A8.06C"/>
    <property type="match status" value="1"/>
</dbReference>
<reference evidence="3" key="1">
    <citation type="journal article" date="2021" name="PeerJ">
        <title>Extensive microbial diversity within the chicken gut microbiome revealed by metagenomics and culture.</title>
        <authorList>
            <person name="Gilroy R."/>
            <person name="Ravi A."/>
            <person name="Getino M."/>
            <person name="Pursley I."/>
            <person name="Horton D.L."/>
            <person name="Alikhan N.F."/>
            <person name="Baker D."/>
            <person name="Gharbi K."/>
            <person name="Hall N."/>
            <person name="Watson M."/>
            <person name="Adriaenssens E.M."/>
            <person name="Foster-Nyarko E."/>
            <person name="Jarju S."/>
            <person name="Secka A."/>
            <person name="Antonio M."/>
            <person name="Oren A."/>
            <person name="Chaudhuri R.R."/>
            <person name="La Ragione R."/>
            <person name="Hildebrand F."/>
            <person name="Pallen M.J."/>
        </authorList>
    </citation>
    <scope>NUCLEOTIDE SEQUENCE</scope>
    <source>
        <strain evidence="3">2189</strain>
    </source>
</reference>
<evidence type="ECO:0000256" key="1">
    <source>
        <dbReference type="ARBA" id="ARBA00022801"/>
    </source>
</evidence>
<dbReference type="SUPFAM" id="SSF53474">
    <property type="entry name" value="alpha/beta-Hydrolases"/>
    <property type="match status" value="1"/>
</dbReference>
<organism evidence="3 4">
    <name type="scientific">Candidatus Borkfalkia faecavium</name>
    <dbReference type="NCBI Taxonomy" id="2838508"/>
    <lineage>
        <taxon>Bacteria</taxon>
        <taxon>Bacillati</taxon>
        <taxon>Bacillota</taxon>
        <taxon>Clostridia</taxon>
        <taxon>Christensenellales</taxon>
        <taxon>Christensenellaceae</taxon>
        <taxon>Candidatus Borkfalkia</taxon>
    </lineage>
</organism>
<gene>
    <name evidence="3" type="ORF">H9851_05435</name>
</gene>
<dbReference type="Proteomes" id="UP000886847">
    <property type="component" value="Unassembled WGS sequence"/>
</dbReference>
<feature type="domain" description="BD-FAE-like" evidence="2">
    <location>
        <begin position="41"/>
        <end position="221"/>
    </location>
</feature>
<dbReference type="InterPro" id="IPR049492">
    <property type="entry name" value="BD-FAE-like_dom"/>
</dbReference>
<dbReference type="Gene3D" id="3.40.50.1820">
    <property type="entry name" value="alpha/beta hydrolase"/>
    <property type="match status" value="1"/>
</dbReference>
<comment type="caution">
    <text evidence="3">The sequence shown here is derived from an EMBL/GenBank/DDBJ whole genome shotgun (WGS) entry which is preliminary data.</text>
</comment>
<reference evidence="3" key="2">
    <citation type="submission" date="2021-04" db="EMBL/GenBank/DDBJ databases">
        <authorList>
            <person name="Gilroy R."/>
        </authorList>
    </citation>
    <scope>NUCLEOTIDE SEQUENCE</scope>
    <source>
        <strain evidence="3">2189</strain>
    </source>
</reference>